<proteinExistence type="predicted"/>
<organism evidence="1 2">
    <name type="scientific">Paenibacillus mendelii</name>
    <dbReference type="NCBI Taxonomy" id="206163"/>
    <lineage>
        <taxon>Bacteria</taxon>
        <taxon>Bacillati</taxon>
        <taxon>Bacillota</taxon>
        <taxon>Bacilli</taxon>
        <taxon>Bacillales</taxon>
        <taxon>Paenibacillaceae</taxon>
        <taxon>Paenibacillus</taxon>
    </lineage>
</organism>
<reference evidence="1 2" key="1">
    <citation type="submission" date="2024-09" db="EMBL/GenBank/DDBJ databases">
        <authorList>
            <person name="Sun Q."/>
            <person name="Mori K."/>
        </authorList>
    </citation>
    <scope>NUCLEOTIDE SEQUENCE [LARGE SCALE GENOMIC DNA]</scope>
    <source>
        <strain evidence="1 2">CCM 4839</strain>
    </source>
</reference>
<dbReference type="RefSeq" id="WP_204820257.1">
    <property type="nucleotide sequence ID" value="NZ_JANHOF010000007.1"/>
</dbReference>
<accession>A0ABV6J7T0</accession>
<evidence type="ECO:0000313" key="1">
    <source>
        <dbReference type="EMBL" id="MFC0391896.1"/>
    </source>
</evidence>
<sequence length="116" mass="13636">MFEVTMDLYQDWINTVKEVFRGSGHPLPDDMSEADIATAYFMQTMDEDSARKQSEANKLRFDELQQTITHNLESLIVPDIRTRTGYEGSQFQFKWVYQQGEHIIEDHSQYRIPLGE</sequence>
<gene>
    <name evidence="1" type="ORF">ACFFJ8_11045</name>
</gene>
<evidence type="ECO:0000313" key="2">
    <source>
        <dbReference type="Proteomes" id="UP001589818"/>
    </source>
</evidence>
<keyword evidence="2" id="KW-1185">Reference proteome</keyword>
<comment type="caution">
    <text evidence="1">The sequence shown here is derived from an EMBL/GenBank/DDBJ whole genome shotgun (WGS) entry which is preliminary data.</text>
</comment>
<dbReference type="EMBL" id="JBHLVF010000013">
    <property type="protein sequence ID" value="MFC0391896.1"/>
    <property type="molecule type" value="Genomic_DNA"/>
</dbReference>
<protein>
    <submittedName>
        <fullName evidence="1">Uncharacterized protein</fullName>
    </submittedName>
</protein>
<dbReference type="Proteomes" id="UP001589818">
    <property type="component" value="Unassembled WGS sequence"/>
</dbReference>
<name>A0ABV6J7T0_9BACL</name>